<organism evidence="1 2">
    <name type="scientific">Paenibacillus nasutitermitis</name>
    <dbReference type="NCBI Taxonomy" id="1652958"/>
    <lineage>
        <taxon>Bacteria</taxon>
        <taxon>Bacillati</taxon>
        <taxon>Bacillota</taxon>
        <taxon>Bacilli</taxon>
        <taxon>Bacillales</taxon>
        <taxon>Paenibacillaceae</taxon>
        <taxon>Paenibacillus</taxon>
    </lineage>
</organism>
<protein>
    <recommendedName>
        <fullName evidence="3">DUF455 family protein</fullName>
    </recommendedName>
</protein>
<evidence type="ECO:0000313" key="2">
    <source>
        <dbReference type="Proteomes" id="UP000612456"/>
    </source>
</evidence>
<comment type="caution">
    <text evidence="1">The sequence shown here is derived from an EMBL/GenBank/DDBJ whole genome shotgun (WGS) entry which is preliminary data.</text>
</comment>
<evidence type="ECO:0008006" key="3">
    <source>
        <dbReference type="Google" id="ProtNLM"/>
    </source>
</evidence>
<sequence>MHENTKIVSRSVLRDVESASQMMRRFFRVTKETMRAMAGYLPTMRIWWAKKMLARHIWLDAMHADMLRSRALDLRYPRIDVDENIDVHLIHVLEKLPVVTSDEQFIIRVYRVIKPAMLQSFEKYMATSDPLDDAPSHVYLQRMINELKQELEEFDEACTRNGSSGGFDCVSLEQEFKAIMESCGGTEGPDQEPGAEFGDYLNQPEYVIPLEGGRDTSWEPAVMQVPPRAPRNIKEKLVWVAIDHANEVWAAETPAALIWQYKKAPWPMILDASRWCYDEMRHAMMGVERLEALGLQAGIDTPMVPDHWRAFSERGIESLLLLLHGLEQSGPRHKMNLRKTLSEVNDFDGAQDCDYDWADESGHISFGLAWIKLVFPNWSKEQIMSETRKICEEWSEWIQRRHREGTHGYEKFMERIEDKCS</sequence>
<dbReference type="Proteomes" id="UP000612456">
    <property type="component" value="Unassembled WGS sequence"/>
</dbReference>
<name>A0A916ZBD1_9BACL</name>
<reference evidence="1" key="2">
    <citation type="submission" date="2020-09" db="EMBL/GenBank/DDBJ databases">
        <authorList>
            <person name="Sun Q."/>
            <person name="Zhou Y."/>
        </authorList>
    </citation>
    <scope>NUCLEOTIDE SEQUENCE</scope>
    <source>
        <strain evidence="1">CGMCC 1.15178</strain>
    </source>
</reference>
<evidence type="ECO:0000313" key="1">
    <source>
        <dbReference type="EMBL" id="GGD85429.1"/>
    </source>
</evidence>
<keyword evidence="2" id="KW-1185">Reference proteome</keyword>
<accession>A0A916ZBD1</accession>
<dbReference type="EMBL" id="BMHP01000003">
    <property type="protein sequence ID" value="GGD85429.1"/>
    <property type="molecule type" value="Genomic_DNA"/>
</dbReference>
<proteinExistence type="predicted"/>
<dbReference type="RefSeq" id="WP_188996009.1">
    <property type="nucleotide sequence ID" value="NZ_BMHP01000003.1"/>
</dbReference>
<dbReference type="AlphaFoldDB" id="A0A916ZBD1"/>
<gene>
    <name evidence="1" type="ORF">GCM10010911_49830</name>
</gene>
<reference evidence="1" key="1">
    <citation type="journal article" date="2014" name="Int. J. Syst. Evol. Microbiol.">
        <title>Complete genome sequence of Corynebacterium casei LMG S-19264T (=DSM 44701T), isolated from a smear-ripened cheese.</title>
        <authorList>
            <consortium name="US DOE Joint Genome Institute (JGI-PGF)"/>
            <person name="Walter F."/>
            <person name="Albersmeier A."/>
            <person name="Kalinowski J."/>
            <person name="Ruckert C."/>
        </authorList>
    </citation>
    <scope>NUCLEOTIDE SEQUENCE</scope>
    <source>
        <strain evidence="1">CGMCC 1.15178</strain>
    </source>
</reference>